<keyword evidence="1" id="KW-1133">Transmembrane helix</keyword>
<feature type="transmembrane region" description="Helical" evidence="1">
    <location>
        <begin position="57"/>
        <end position="78"/>
    </location>
</feature>
<organism evidence="2 3">
    <name type="scientific">Vigna mungo</name>
    <name type="common">Black gram</name>
    <name type="synonym">Phaseolus mungo</name>
    <dbReference type="NCBI Taxonomy" id="3915"/>
    <lineage>
        <taxon>Eukaryota</taxon>
        <taxon>Viridiplantae</taxon>
        <taxon>Streptophyta</taxon>
        <taxon>Embryophyta</taxon>
        <taxon>Tracheophyta</taxon>
        <taxon>Spermatophyta</taxon>
        <taxon>Magnoliopsida</taxon>
        <taxon>eudicotyledons</taxon>
        <taxon>Gunneridae</taxon>
        <taxon>Pentapetalae</taxon>
        <taxon>rosids</taxon>
        <taxon>fabids</taxon>
        <taxon>Fabales</taxon>
        <taxon>Fabaceae</taxon>
        <taxon>Papilionoideae</taxon>
        <taxon>50 kb inversion clade</taxon>
        <taxon>NPAAA clade</taxon>
        <taxon>indigoferoid/millettioid clade</taxon>
        <taxon>Phaseoleae</taxon>
        <taxon>Vigna</taxon>
    </lineage>
</organism>
<sequence length="121" mass="13306">MEHHRGGIHYSKRHLHSYYNLEERVEGKETEGLKGFICSSTSKIEEKIDMGSESKKLMILAFVIAISFSVMMDGALAARHLMQVSGIDFLGNINRMICMLEGNLRCPSPPPPPGGSSSTAP</sequence>
<evidence type="ECO:0000313" key="3">
    <source>
        <dbReference type="Proteomes" id="UP001374535"/>
    </source>
</evidence>
<dbReference type="AlphaFoldDB" id="A0AAQ3P6M4"/>
<dbReference type="EMBL" id="CP144700">
    <property type="protein sequence ID" value="WVZ22379.1"/>
    <property type="molecule type" value="Genomic_DNA"/>
</dbReference>
<keyword evidence="3" id="KW-1185">Reference proteome</keyword>
<reference evidence="2 3" key="1">
    <citation type="journal article" date="2023" name="Life. Sci Alliance">
        <title>Evolutionary insights into 3D genome organization and epigenetic landscape of Vigna mungo.</title>
        <authorList>
            <person name="Junaid A."/>
            <person name="Singh B."/>
            <person name="Bhatia S."/>
        </authorList>
    </citation>
    <scope>NUCLEOTIDE SEQUENCE [LARGE SCALE GENOMIC DNA]</scope>
    <source>
        <strain evidence="2">Urdbean</strain>
    </source>
</reference>
<proteinExistence type="predicted"/>
<gene>
    <name evidence="2" type="ORF">V8G54_000923</name>
</gene>
<evidence type="ECO:0000313" key="2">
    <source>
        <dbReference type="EMBL" id="WVZ22379.1"/>
    </source>
</evidence>
<keyword evidence="1" id="KW-0472">Membrane</keyword>
<keyword evidence="1" id="KW-0812">Transmembrane</keyword>
<dbReference type="Proteomes" id="UP001374535">
    <property type="component" value="Chromosome 1"/>
</dbReference>
<accession>A0AAQ3P6M4</accession>
<protein>
    <submittedName>
        <fullName evidence="2">Uncharacterized protein</fullName>
    </submittedName>
</protein>
<name>A0AAQ3P6M4_VIGMU</name>
<evidence type="ECO:0000256" key="1">
    <source>
        <dbReference type="SAM" id="Phobius"/>
    </source>
</evidence>